<evidence type="ECO:0000313" key="1">
    <source>
        <dbReference type="EMBL" id="GEN60837.1"/>
    </source>
</evidence>
<accession>A0A511XD01</accession>
<evidence type="ECO:0000313" key="2">
    <source>
        <dbReference type="Proteomes" id="UP000321635"/>
    </source>
</evidence>
<dbReference type="Proteomes" id="UP000321635">
    <property type="component" value="Unassembled WGS sequence"/>
</dbReference>
<gene>
    <name evidence="1" type="ORF">ANI02nite_27210</name>
</gene>
<comment type="caution">
    <text evidence="1">The sequence shown here is derived from an EMBL/GenBank/DDBJ whole genome shotgun (WGS) entry which is preliminary data.</text>
</comment>
<keyword evidence="2" id="KW-1185">Reference proteome</keyword>
<proteinExistence type="predicted"/>
<organism evidence="1 2">
    <name type="scientific">Acetobacter nitrogenifigens DSM 23921 = NBRC 105050</name>
    <dbReference type="NCBI Taxonomy" id="1120919"/>
    <lineage>
        <taxon>Bacteria</taxon>
        <taxon>Pseudomonadati</taxon>
        <taxon>Pseudomonadota</taxon>
        <taxon>Alphaproteobacteria</taxon>
        <taxon>Acetobacterales</taxon>
        <taxon>Acetobacteraceae</taxon>
        <taxon>Acetobacter</taxon>
    </lineage>
</organism>
<protein>
    <submittedName>
        <fullName evidence="1">Uncharacterized protein</fullName>
    </submittedName>
</protein>
<dbReference type="EMBL" id="BJYF01000021">
    <property type="protein sequence ID" value="GEN60837.1"/>
    <property type="molecule type" value="Genomic_DNA"/>
</dbReference>
<name>A0A511XD01_9PROT</name>
<dbReference type="AlphaFoldDB" id="A0A511XD01"/>
<sequence length="55" mass="6146">MWRGPDAKRRGFMSEIACGFGALQKVLRGARLSTRDGMDWFPGMRALAPESFDVV</sequence>
<reference evidence="1 2" key="1">
    <citation type="submission" date="2019-07" db="EMBL/GenBank/DDBJ databases">
        <title>Whole genome shotgun sequence of Acetobacter nitrogenifigens NBRC 105050.</title>
        <authorList>
            <person name="Hosoyama A."/>
            <person name="Uohara A."/>
            <person name="Ohji S."/>
            <person name="Ichikawa N."/>
        </authorList>
    </citation>
    <scope>NUCLEOTIDE SEQUENCE [LARGE SCALE GENOMIC DNA]</scope>
    <source>
        <strain evidence="1 2">NBRC 105050</strain>
    </source>
</reference>